<dbReference type="EMBL" id="JBHRWK010000168">
    <property type="protein sequence ID" value="MFC3456628.1"/>
    <property type="molecule type" value="Genomic_DNA"/>
</dbReference>
<proteinExistence type="predicted"/>
<reference evidence="2" key="1">
    <citation type="journal article" date="2019" name="Int. J. Syst. Evol. Microbiol.">
        <title>The Global Catalogue of Microorganisms (GCM) 10K type strain sequencing project: providing services to taxonomists for standard genome sequencing and annotation.</title>
        <authorList>
            <consortium name="The Broad Institute Genomics Platform"/>
            <consortium name="The Broad Institute Genome Sequencing Center for Infectious Disease"/>
            <person name="Wu L."/>
            <person name="Ma J."/>
        </authorList>
    </citation>
    <scope>NUCLEOTIDE SEQUENCE [LARGE SCALE GENOMIC DNA]</scope>
    <source>
        <strain evidence="2">CGMCC 4.7676</strain>
    </source>
</reference>
<name>A0ABV7PEP5_9PSEU</name>
<organism evidence="1 2">
    <name type="scientific">Amycolatopsis speibonae</name>
    <dbReference type="NCBI Taxonomy" id="1450224"/>
    <lineage>
        <taxon>Bacteria</taxon>
        <taxon>Bacillati</taxon>
        <taxon>Actinomycetota</taxon>
        <taxon>Actinomycetes</taxon>
        <taxon>Pseudonocardiales</taxon>
        <taxon>Pseudonocardiaceae</taxon>
        <taxon>Amycolatopsis</taxon>
    </lineage>
</organism>
<gene>
    <name evidence="1" type="ORF">ACFOSH_45050</name>
</gene>
<evidence type="ECO:0000313" key="2">
    <source>
        <dbReference type="Proteomes" id="UP001595645"/>
    </source>
</evidence>
<accession>A0ABV7PEP5</accession>
<dbReference type="Proteomes" id="UP001595645">
    <property type="component" value="Unassembled WGS sequence"/>
</dbReference>
<evidence type="ECO:0008006" key="3">
    <source>
        <dbReference type="Google" id="ProtNLM"/>
    </source>
</evidence>
<keyword evidence="2" id="KW-1185">Reference proteome</keyword>
<dbReference type="RefSeq" id="WP_378248149.1">
    <property type="nucleotide sequence ID" value="NZ_JBHRWK010000168.1"/>
</dbReference>
<protein>
    <recommendedName>
        <fullName evidence="3">Alpha/beta hydrolase</fullName>
    </recommendedName>
</protein>
<evidence type="ECO:0000313" key="1">
    <source>
        <dbReference type="EMBL" id="MFC3456628.1"/>
    </source>
</evidence>
<sequence>MTLTTFARESGATTELRAREGAQHGFRFSGRYTADADLAAWIGALG</sequence>
<comment type="caution">
    <text evidence="1">The sequence shown here is derived from an EMBL/GenBank/DDBJ whole genome shotgun (WGS) entry which is preliminary data.</text>
</comment>